<dbReference type="GeneID" id="89336761"/>
<gene>
    <name evidence="8" type="ORF">V6M85_08295</name>
</gene>
<name>A0AAX4KX78_9CREN</name>
<keyword evidence="6" id="KW-0411">Iron-sulfur</keyword>
<dbReference type="SFLD" id="SFLDS00029">
    <property type="entry name" value="Radical_SAM"/>
    <property type="match status" value="1"/>
</dbReference>
<reference evidence="8 9" key="1">
    <citation type="submission" date="2024-02" db="EMBL/GenBank/DDBJ databases">
        <title>STSV induces naive adaptation in Sulfolobus.</title>
        <authorList>
            <person name="Xiang X."/>
            <person name="Song M."/>
        </authorList>
    </citation>
    <scope>NUCLEOTIDE SEQUENCE [LARGE SCALE GENOMIC DNA]</scope>
    <source>
        <strain evidence="8 9">RT2</strain>
    </source>
</reference>
<evidence type="ECO:0000313" key="9">
    <source>
        <dbReference type="Proteomes" id="UP001432202"/>
    </source>
</evidence>
<dbReference type="InterPro" id="IPR013785">
    <property type="entry name" value="Aldolase_TIM"/>
</dbReference>
<dbReference type="InterPro" id="IPR017200">
    <property type="entry name" value="PqqE-like"/>
</dbReference>
<keyword evidence="4" id="KW-0479">Metal-binding</keyword>
<dbReference type="EMBL" id="CP146016">
    <property type="protein sequence ID" value="WWQ59494.1"/>
    <property type="molecule type" value="Genomic_DNA"/>
</dbReference>
<evidence type="ECO:0000256" key="5">
    <source>
        <dbReference type="ARBA" id="ARBA00023004"/>
    </source>
</evidence>
<comment type="cofactor">
    <cofactor evidence="1">
        <name>[4Fe-4S] cluster</name>
        <dbReference type="ChEBI" id="CHEBI:49883"/>
    </cofactor>
</comment>
<dbReference type="GO" id="GO:0051539">
    <property type="term" value="F:4 iron, 4 sulfur cluster binding"/>
    <property type="evidence" value="ECO:0007669"/>
    <property type="project" value="UniProtKB-KW"/>
</dbReference>
<dbReference type="SFLD" id="SFLDG01067">
    <property type="entry name" value="SPASM/twitch_domain_containing"/>
    <property type="match status" value="1"/>
</dbReference>
<accession>A0AAX4KX78</accession>
<dbReference type="InterPro" id="IPR050377">
    <property type="entry name" value="Radical_SAM_PqqE_MftC-like"/>
</dbReference>
<proteinExistence type="predicted"/>
<dbReference type="GO" id="GO:0003824">
    <property type="term" value="F:catalytic activity"/>
    <property type="evidence" value="ECO:0007669"/>
    <property type="project" value="InterPro"/>
</dbReference>
<dbReference type="Pfam" id="PF13186">
    <property type="entry name" value="SPASM"/>
    <property type="match status" value="1"/>
</dbReference>
<keyword evidence="3" id="KW-0949">S-adenosyl-L-methionine</keyword>
<dbReference type="Proteomes" id="UP001432202">
    <property type="component" value="Chromosome"/>
</dbReference>
<dbReference type="PIRSF" id="PIRSF037420">
    <property type="entry name" value="PQQ_syn_pqqE"/>
    <property type="match status" value="1"/>
</dbReference>
<dbReference type="PANTHER" id="PTHR11228">
    <property type="entry name" value="RADICAL SAM DOMAIN PROTEIN"/>
    <property type="match status" value="1"/>
</dbReference>
<dbReference type="SFLD" id="SFLDG01386">
    <property type="entry name" value="main_SPASM_domain-containing"/>
    <property type="match status" value="1"/>
</dbReference>
<evidence type="ECO:0000256" key="3">
    <source>
        <dbReference type="ARBA" id="ARBA00022691"/>
    </source>
</evidence>
<evidence type="ECO:0000256" key="4">
    <source>
        <dbReference type="ARBA" id="ARBA00022723"/>
    </source>
</evidence>
<dbReference type="AlphaFoldDB" id="A0AAX4KX78"/>
<dbReference type="CDD" id="cd01335">
    <property type="entry name" value="Radical_SAM"/>
    <property type="match status" value="1"/>
</dbReference>
<dbReference type="PANTHER" id="PTHR11228:SF34">
    <property type="entry name" value="TUNGSTEN-CONTAINING ALDEHYDE FERREDOXIN OXIDOREDUCTASE COFACTOR MODIFYING PROTEIN"/>
    <property type="match status" value="1"/>
</dbReference>
<organism evidence="8 9">
    <name type="scientific">Sulfolobus tengchongensis</name>
    <dbReference type="NCBI Taxonomy" id="207809"/>
    <lineage>
        <taxon>Archaea</taxon>
        <taxon>Thermoproteota</taxon>
        <taxon>Thermoprotei</taxon>
        <taxon>Sulfolobales</taxon>
        <taxon>Sulfolobaceae</taxon>
        <taxon>Sulfolobus</taxon>
    </lineage>
</organism>
<dbReference type="InterPro" id="IPR058240">
    <property type="entry name" value="rSAM_sf"/>
</dbReference>
<evidence type="ECO:0000256" key="2">
    <source>
        <dbReference type="ARBA" id="ARBA00022485"/>
    </source>
</evidence>
<evidence type="ECO:0000256" key="1">
    <source>
        <dbReference type="ARBA" id="ARBA00001966"/>
    </source>
</evidence>
<keyword evidence="9" id="KW-1185">Reference proteome</keyword>
<dbReference type="InterPro" id="IPR023885">
    <property type="entry name" value="4Fe4S-binding_SPASM_dom"/>
</dbReference>
<dbReference type="InterPro" id="IPR007197">
    <property type="entry name" value="rSAM"/>
</dbReference>
<dbReference type="Gene3D" id="3.20.20.70">
    <property type="entry name" value="Aldolase class I"/>
    <property type="match status" value="1"/>
</dbReference>
<evidence type="ECO:0000256" key="6">
    <source>
        <dbReference type="ARBA" id="ARBA00023014"/>
    </source>
</evidence>
<feature type="domain" description="Radical SAM core" evidence="7">
    <location>
        <begin position="4"/>
        <end position="225"/>
    </location>
</feature>
<dbReference type="CDD" id="cd21123">
    <property type="entry name" value="SPASM_MftC-like"/>
    <property type="match status" value="1"/>
</dbReference>
<keyword evidence="2" id="KW-0004">4Fe-4S</keyword>
<dbReference type="SUPFAM" id="SSF102114">
    <property type="entry name" value="Radical SAM enzymes"/>
    <property type="match status" value="1"/>
</dbReference>
<evidence type="ECO:0000259" key="7">
    <source>
        <dbReference type="PROSITE" id="PS51918"/>
    </source>
</evidence>
<dbReference type="Pfam" id="PF04055">
    <property type="entry name" value="Radical_SAM"/>
    <property type="match status" value="1"/>
</dbReference>
<keyword evidence="5" id="KW-0408">Iron</keyword>
<dbReference type="GO" id="GO:0046872">
    <property type="term" value="F:metal ion binding"/>
    <property type="evidence" value="ECO:0007669"/>
    <property type="project" value="UniProtKB-KW"/>
</dbReference>
<sequence>MPFEESPHLVFWEVTKSCPLTCKHCRANAIDRPLPGELNTEEGKRLLEDIAGFGRVVVVFTGGDPLSRQDIFELMDYAKSLGLVVSIAPAPSHRLNEDTIRKIRETALYMSISLDGYKPETHDWLRGFGNYKYTIEGIRLGLKYGLQVQVNTVVWRKSYPELPYIAKTLKDLGVKVWEVFFLIPVGRGTLELDIPKEKYQDVIDFLIETSRYDLIVRTVEAPFFRRAKFEYKEGKVNELIKKLRELLGKPIKPVDKNVMPTRDGSGVIFISYNGDVYPSGFLPLTLGNVKKESIVKIYKESELLRLIRAGKLKGKCGICEYNNICGGSRARAFAVYNDPLAEDPACPF</sequence>
<dbReference type="NCBIfam" id="TIGR04053">
    <property type="entry name" value="TIGR04053 family radical SAM/SPASM domain-containing protein"/>
    <property type="match status" value="1"/>
</dbReference>
<dbReference type="RefSeq" id="WP_338598679.1">
    <property type="nucleotide sequence ID" value="NZ_CP146016.1"/>
</dbReference>
<dbReference type="PROSITE" id="PS51918">
    <property type="entry name" value="RADICAL_SAM"/>
    <property type="match status" value="1"/>
</dbReference>
<evidence type="ECO:0000313" key="8">
    <source>
        <dbReference type="EMBL" id="WWQ59494.1"/>
    </source>
</evidence>
<protein>
    <submittedName>
        <fullName evidence="8">TIGR04053 family radical SAM/SPASM domain-containing protein</fullName>
    </submittedName>
</protein>